<feature type="domain" description="F-box" evidence="2">
    <location>
        <begin position="315"/>
        <end position="361"/>
    </location>
</feature>
<evidence type="ECO:0000256" key="1">
    <source>
        <dbReference type="SAM" id="MobiDB-lite"/>
    </source>
</evidence>
<dbReference type="EMBL" id="CM009749">
    <property type="protein sequence ID" value="PUZ78182.1"/>
    <property type="molecule type" value="Genomic_DNA"/>
</dbReference>
<dbReference type="SUPFAM" id="SSF81383">
    <property type="entry name" value="F-box domain"/>
    <property type="match status" value="2"/>
</dbReference>
<dbReference type="PANTHER" id="PTHR32278">
    <property type="entry name" value="F-BOX DOMAIN-CONTAINING PROTEIN"/>
    <property type="match status" value="1"/>
</dbReference>
<evidence type="ECO:0000313" key="4">
    <source>
        <dbReference type="Proteomes" id="UP000244336"/>
    </source>
</evidence>
<dbReference type="AlphaFoldDB" id="A0A2T7FDM1"/>
<dbReference type="Gramene" id="PUZ78182">
    <property type="protein sequence ID" value="PUZ78182"/>
    <property type="gene ID" value="GQ55_1G432200"/>
</dbReference>
<gene>
    <name evidence="3" type="ORF">GQ55_1G432200</name>
</gene>
<feature type="region of interest" description="Disordered" evidence="1">
    <location>
        <begin position="287"/>
        <end position="308"/>
    </location>
</feature>
<dbReference type="OrthoDB" id="1927826at2759"/>
<evidence type="ECO:0000259" key="2">
    <source>
        <dbReference type="PROSITE" id="PS50181"/>
    </source>
</evidence>
<name>A0A2T7FDM1_9POAL</name>
<dbReference type="InterPro" id="IPR036047">
    <property type="entry name" value="F-box-like_dom_sf"/>
</dbReference>
<dbReference type="Pfam" id="PF14299">
    <property type="entry name" value="PP2"/>
    <property type="match status" value="2"/>
</dbReference>
<dbReference type="PROSITE" id="PS50181">
    <property type="entry name" value="FBOX"/>
    <property type="match status" value="2"/>
</dbReference>
<organism evidence="3 4">
    <name type="scientific">Panicum hallii var. hallii</name>
    <dbReference type="NCBI Taxonomy" id="1504633"/>
    <lineage>
        <taxon>Eukaryota</taxon>
        <taxon>Viridiplantae</taxon>
        <taxon>Streptophyta</taxon>
        <taxon>Embryophyta</taxon>
        <taxon>Tracheophyta</taxon>
        <taxon>Spermatophyta</taxon>
        <taxon>Magnoliopsida</taxon>
        <taxon>Liliopsida</taxon>
        <taxon>Poales</taxon>
        <taxon>Poaceae</taxon>
        <taxon>PACMAD clade</taxon>
        <taxon>Panicoideae</taxon>
        <taxon>Panicodae</taxon>
        <taxon>Paniceae</taxon>
        <taxon>Panicinae</taxon>
        <taxon>Panicum</taxon>
        <taxon>Panicum sect. Panicum</taxon>
    </lineage>
</organism>
<dbReference type="Gene3D" id="1.20.1280.50">
    <property type="match status" value="2"/>
</dbReference>
<dbReference type="STRING" id="1504633.A0A2T7FDM1"/>
<dbReference type="CDD" id="cd22162">
    <property type="entry name" value="F-box_AtSKIP3-like"/>
    <property type="match status" value="1"/>
</dbReference>
<evidence type="ECO:0000313" key="3">
    <source>
        <dbReference type="EMBL" id="PUZ78182.1"/>
    </source>
</evidence>
<keyword evidence="4" id="KW-1185">Reference proteome</keyword>
<protein>
    <recommendedName>
        <fullName evidence="2">F-box domain-containing protein</fullName>
    </recommendedName>
</protein>
<dbReference type="Pfam" id="PF12937">
    <property type="entry name" value="F-box-like"/>
    <property type="match status" value="2"/>
</dbReference>
<dbReference type="InterPro" id="IPR001810">
    <property type="entry name" value="F-box_dom"/>
</dbReference>
<proteinExistence type="predicted"/>
<reference evidence="3 4" key="1">
    <citation type="submission" date="2018-04" db="EMBL/GenBank/DDBJ databases">
        <title>WGS assembly of Panicum hallii var. hallii HAL2.</title>
        <authorList>
            <person name="Lovell J."/>
            <person name="Jenkins J."/>
            <person name="Lowry D."/>
            <person name="Mamidi S."/>
            <person name="Sreedasyam A."/>
            <person name="Weng X."/>
            <person name="Barry K."/>
            <person name="Bonette J."/>
            <person name="Campitelli B."/>
            <person name="Daum C."/>
            <person name="Gordon S."/>
            <person name="Gould B."/>
            <person name="Lipzen A."/>
            <person name="MacQueen A."/>
            <person name="Palacio-Mejia J."/>
            <person name="Plott C."/>
            <person name="Shakirov E."/>
            <person name="Shu S."/>
            <person name="Yoshinaga Y."/>
            <person name="Zane M."/>
            <person name="Rokhsar D."/>
            <person name="Grimwood J."/>
            <person name="Schmutz J."/>
            <person name="Juenger T."/>
        </authorList>
    </citation>
    <scope>NUCLEOTIDE SEQUENCE [LARGE SCALE GENOMIC DNA]</scope>
    <source>
        <strain evidence="4">cv. HAL2</strain>
    </source>
</reference>
<dbReference type="PANTHER" id="PTHR32278:SF139">
    <property type="entry name" value="F-BOX DOMAIN-CONTAINING PROTEIN"/>
    <property type="match status" value="1"/>
</dbReference>
<accession>A0A2T7FDM1</accession>
<dbReference type="SMART" id="SM00256">
    <property type="entry name" value="FBOX"/>
    <property type="match status" value="2"/>
</dbReference>
<dbReference type="Proteomes" id="UP000244336">
    <property type="component" value="Chromosome 1"/>
</dbReference>
<dbReference type="InterPro" id="IPR025886">
    <property type="entry name" value="PP2-like"/>
</dbReference>
<sequence length="577" mass="64240">MEAAGTCEITRLPEELLSAALALTTPRDACSAAVVSRDLRAAADSDAVWSRFVPHDLPSLADGELCDPAPASAKGRFLRLSDSHRPLLLADGLMSMWLDRETGAKCYMLSARSLHISWGDTPEYWRWIPLPDSCRVSEGAELRVVCWLEIRGRIHSKMLSQDTTYAAYIVFKLGDKTYGLDYPAQEASITVAESTSTRKVCLQSSVNEDEDWAGFGDPLRRRYHRACCGHLVFPGKRSDGWMELKLGELYVKDCDTGEVCMNLMETKGCGPKGGLVVQGIEIRPKKGLASSSAMSKSKHQAGGEEQAATTKSTVACEIVRLPPELLMKVLSHITPQDAARAAAVSQAFRAILDSDAFWTRFVTSVHNLLLFHYNGQTLSQKEMFLCLSDGPILSVTRRMSMWLDRQTGAKCCMLSARALNIAWSRKPQHWRWIIHCTDRSFSQAAELLSVCWFEIRGKIDSEMLSLNSTYAAYLVFKLDDESAHRRDFPVLKASVRIGGCKSTRQVSLHGSDGDEDGLPSHPQQRADDWMELELGEFYNKQGNDGEVCIRLSETAELNNKKGLIVYGMEIRPKKNKT</sequence>
<feature type="domain" description="F-box" evidence="2">
    <location>
        <begin position="6"/>
        <end position="52"/>
    </location>
</feature>